<gene>
    <name evidence="2" type="ORF">L0668_10450</name>
</gene>
<evidence type="ECO:0000313" key="2">
    <source>
        <dbReference type="EMBL" id="MCF2948527.1"/>
    </source>
</evidence>
<comment type="caution">
    <text evidence="2">The sequence shown here is derived from an EMBL/GenBank/DDBJ whole genome shotgun (WGS) entry which is preliminary data.</text>
</comment>
<proteinExistence type="predicted"/>
<name>A0ABS9D815_9ALTE</name>
<feature type="coiled-coil region" evidence="1">
    <location>
        <begin position="28"/>
        <end position="55"/>
    </location>
</feature>
<evidence type="ECO:0000313" key="3">
    <source>
        <dbReference type="Proteomes" id="UP001521137"/>
    </source>
</evidence>
<protein>
    <recommendedName>
        <fullName evidence="4">DUF904 domain-containing protein</fullName>
    </recommendedName>
</protein>
<organism evidence="2 3">
    <name type="scientific">Paraglaciecola algarum</name>
    <dbReference type="NCBI Taxonomy" id="3050085"/>
    <lineage>
        <taxon>Bacteria</taxon>
        <taxon>Pseudomonadati</taxon>
        <taxon>Pseudomonadota</taxon>
        <taxon>Gammaproteobacteria</taxon>
        <taxon>Alteromonadales</taxon>
        <taxon>Alteromonadaceae</taxon>
        <taxon>Paraglaciecola</taxon>
    </lineage>
</organism>
<dbReference type="Proteomes" id="UP001521137">
    <property type="component" value="Unassembled WGS sequence"/>
</dbReference>
<keyword evidence="1" id="KW-0175">Coiled coil</keyword>
<dbReference type="EMBL" id="JAKGAS010000005">
    <property type="protein sequence ID" value="MCF2948527.1"/>
    <property type="molecule type" value="Genomic_DNA"/>
</dbReference>
<evidence type="ECO:0000256" key="1">
    <source>
        <dbReference type="SAM" id="Coils"/>
    </source>
</evidence>
<evidence type="ECO:0008006" key="4">
    <source>
        <dbReference type="Google" id="ProtNLM"/>
    </source>
</evidence>
<dbReference type="RefSeq" id="WP_235312384.1">
    <property type="nucleotide sequence ID" value="NZ_JAKGAS010000005.1"/>
</dbReference>
<keyword evidence="3" id="KW-1185">Reference proteome</keyword>
<accession>A0ABS9D815</accession>
<sequence>MPNVNQLSTERLRALITDTESTLKRLLIELENRQFIEQENQIQHLEEHIKGAELSLSTIRDFLALVIAQNIQNKK</sequence>
<reference evidence="2 3" key="1">
    <citation type="submission" date="2022-01" db="EMBL/GenBank/DDBJ databases">
        <title>Paraglaciecola sp. G1-23.</title>
        <authorList>
            <person name="Jin M.S."/>
            <person name="Han D.M."/>
            <person name="Kim H.M."/>
            <person name="Jeon C.O."/>
        </authorList>
    </citation>
    <scope>NUCLEOTIDE SEQUENCE [LARGE SCALE GENOMIC DNA]</scope>
    <source>
        <strain evidence="2 3">G1-23</strain>
    </source>
</reference>